<evidence type="ECO:0000313" key="2">
    <source>
        <dbReference type="EMBL" id="GFY67949.1"/>
    </source>
</evidence>
<keyword evidence="3" id="KW-1185">Reference proteome</keyword>
<evidence type="ECO:0000256" key="1">
    <source>
        <dbReference type="SAM" id="MobiDB-lite"/>
    </source>
</evidence>
<dbReference type="Proteomes" id="UP000886998">
    <property type="component" value="Unassembled WGS sequence"/>
</dbReference>
<dbReference type="EMBL" id="BMAV01016827">
    <property type="protein sequence ID" value="GFY67949.1"/>
    <property type="molecule type" value="Genomic_DNA"/>
</dbReference>
<comment type="caution">
    <text evidence="2">The sequence shown here is derived from an EMBL/GenBank/DDBJ whole genome shotgun (WGS) entry which is preliminary data.</text>
</comment>
<evidence type="ECO:0000313" key="3">
    <source>
        <dbReference type="Proteomes" id="UP000886998"/>
    </source>
</evidence>
<name>A0A8X6YE54_9ARAC</name>
<organism evidence="2 3">
    <name type="scientific">Trichonephila inaurata madagascariensis</name>
    <dbReference type="NCBI Taxonomy" id="2747483"/>
    <lineage>
        <taxon>Eukaryota</taxon>
        <taxon>Metazoa</taxon>
        <taxon>Ecdysozoa</taxon>
        <taxon>Arthropoda</taxon>
        <taxon>Chelicerata</taxon>
        <taxon>Arachnida</taxon>
        <taxon>Araneae</taxon>
        <taxon>Araneomorphae</taxon>
        <taxon>Entelegynae</taxon>
        <taxon>Araneoidea</taxon>
        <taxon>Nephilidae</taxon>
        <taxon>Trichonephila</taxon>
        <taxon>Trichonephila inaurata</taxon>
    </lineage>
</organism>
<dbReference type="AlphaFoldDB" id="A0A8X6YE54"/>
<accession>A0A8X6YE54</accession>
<feature type="region of interest" description="Disordered" evidence="1">
    <location>
        <begin position="1"/>
        <end position="25"/>
    </location>
</feature>
<proteinExistence type="predicted"/>
<sequence length="93" mass="10070">MMEPHLSLGNRGSKLRPTGPKGRNVKRLVGEGQRMGRTFAGGTTTPSWGCNYRLLLQGGLKRSLSKARCWEGATAATTCSGMFLEARGNTQKE</sequence>
<protein>
    <submittedName>
        <fullName evidence="2">Uncharacterized protein</fullName>
    </submittedName>
</protein>
<reference evidence="2" key="1">
    <citation type="submission" date="2020-08" db="EMBL/GenBank/DDBJ databases">
        <title>Multicomponent nature underlies the extraordinary mechanical properties of spider dragline silk.</title>
        <authorList>
            <person name="Kono N."/>
            <person name="Nakamura H."/>
            <person name="Mori M."/>
            <person name="Yoshida Y."/>
            <person name="Ohtoshi R."/>
            <person name="Malay A.D."/>
            <person name="Moran D.A.P."/>
            <person name="Tomita M."/>
            <person name="Numata K."/>
            <person name="Arakawa K."/>
        </authorList>
    </citation>
    <scope>NUCLEOTIDE SEQUENCE</scope>
</reference>
<gene>
    <name evidence="2" type="ORF">TNIN_305331</name>
</gene>